<dbReference type="AlphaFoldDB" id="A0A835H0C5"/>
<evidence type="ECO:0000313" key="2">
    <source>
        <dbReference type="EMBL" id="KAF9590960.1"/>
    </source>
</evidence>
<proteinExistence type="predicted"/>
<evidence type="ECO:0000256" key="1">
    <source>
        <dbReference type="SAM" id="MobiDB-lite"/>
    </source>
</evidence>
<gene>
    <name evidence="2" type="ORF">IFM89_000505</name>
</gene>
<dbReference type="GO" id="GO:0072686">
    <property type="term" value="C:mitotic spindle"/>
    <property type="evidence" value="ECO:0007669"/>
    <property type="project" value="TreeGrafter"/>
</dbReference>
<feature type="compositionally biased region" description="Basic and acidic residues" evidence="1">
    <location>
        <begin position="8"/>
        <end position="20"/>
    </location>
</feature>
<sequence length="674" mass="75752">MTRARSRSSHEKSVQHKGEVGSECVMPSSGNSGNSFPITHTGNKQYLEVNRPSMTEFGCGKNCWKWVLVKVMKSGKMQNFIYMKWEFHCKRLSLRLLNEIGNCSTDPAKVHKTHETLWENISMLFNRKSFCETYSCPRPLLLEFIGKESQGDVFAIERAAILYNLSWFALKNNYSRTDCCELSHVQLSSILSWLLQAFILSREVPLLFQKGSHNTASNETMTEVSTLLRFAPGSIDDLEKFVSNFFRLLPSIMVICISLLGSDYARLLSDVLPGHFSSPACMLLSRLNSTNEPIVMLLPSAAIPEDIDLDAKHITLYEGTNSSNNWICPWGRTVVDDVAPQFKLILQENYMSSSFFPTVDTQENRSLWWKWRMKLNGRLDKFVRGIEESWLGPWKCLLLSKPLDSTWLDSVILKKYDLSSTACDHAETCSGKLLHQLILEAFDDLEAECISRELIILVLDSDVQMLPWESLPVLRKNEAYRMPSVGSISALVNGKAGAPPSVEELVLALKNHDLFIYFGHESRAVISQGALPFMGCYNPQGAVISYLLAGSPAIIANLWEVTDKDIDRFGKSMLSAWWLQERKSSTIGYNPVNLVEKFESMDIETNSGNAAKKTSRVTNNESNNNRFMDTHGSTPTIGSFMSNAREACTLLVLIGASPVCYGIPTSIRNKKTSL</sequence>
<feature type="region of interest" description="Disordered" evidence="1">
    <location>
        <begin position="1"/>
        <end position="29"/>
    </location>
</feature>
<keyword evidence="3" id="KW-1185">Reference proteome</keyword>
<name>A0A835H0C5_9MAGN</name>
<reference evidence="2 3" key="1">
    <citation type="submission" date="2020-10" db="EMBL/GenBank/DDBJ databases">
        <title>The Coptis chinensis genome and diversification of protoberbering-type alkaloids.</title>
        <authorList>
            <person name="Wang B."/>
            <person name="Shu S."/>
            <person name="Song C."/>
            <person name="Liu Y."/>
        </authorList>
    </citation>
    <scope>NUCLEOTIDE SEQUENCE [LARGE SCALE GENOMIC DNA]</scope>
    <source>
        <strain evidence="2">HL-2020</strain>
        <tissue evidence="2">Leaf</tissue>
    </source>
</reference>
<dbReference type="Pfam" id="PF03568">
    <property type="entry name" value="Separin_C"/>
    <property type="match status" value="3"/>
</dbReference>
<evidence type="ECO:0000313" key="3">
    <source>
        <dbReference type="Proteomes" id="UP000631114"/>
    </source>
</evidence>
<protein>
    <recommendedName>
        <fullName evidence="4">Separase</fullName>
    </recommendedName>
</protein>
<dbReference type="GO" id="GO:0004197">
    <property type="term" value="F:cysteine-type endopeptidase activity"/>
    <property type="evidence" value="ECO:0007669"/>
    <property type="project" value="InterPro"/>
</dbReference>
<comment type="caution">
    <text evidence="2">The sequence shown here is derived from an EMBL/GenBank/DDBJ whole genome shotgun (WGS) entry which is preliminary data.</text>
</comment>
<dbReference type="PANTHER" id="PTHR12792:SF0">
    <property type="entry name" value="SEPARIN"/>
    <property type="match status" value="1"/>
</dbReference>
<organism evidence="2 3">
    <name type="scientific">Coptis chinensis</name>
    <dbReference type="NCBI Taxonomy" id="261450"/>
    <lineage>
        <taxon>Eukaryota</taxon>
        <taxon>Viridiplantae</taxon>
        <taxon>Streptophyta</taxon>
        <taxon>Embryophyta</taxon>
        <taxon>Tracheophyta</taxon>
        <taxon>Spermatophyta</taxon>
        <taxon>Magnoliopsida</taxon>
        <taxon>Ranunculales</taxon>
        <taxon>Ranunculaceae</taxon>
        <taxon>Coptidoideae</taxon>
        <taxon>Coptis</taxon>
    </lineage>
</organism>
<feature type="compositionally biased region" description="Polar residues" evidence="1">
    <location>
        <begin position="616"/>
        <end position="630"/>
    </location>
</feature>
<dbReference type="GO" id="GO:0006508">
    <property type="term" value="P:proteolysis"/>
    <property type="evidence" value="ECO:0007669"/>
    <property type="project" value="InterPro"/>
</dbReference>
<dbReference type="PANTHER" id="PTHR12792">
    <property type="entry name" value="EXTRA SPINDLE POLES 1-RELATED"/>
    <property type="match status" value="1"/>
</dbReference>
<dbReference type="Proteomes" id="UP000631114">
    <property type="component" value="Unassembled WGS sequence"/>
</dbReference>
<dbReference type="EMBL" id="JADFTS010000008">
    <property type="protein sequence ID" value="KAF9590960.1"/>
    <property type="molecule type" value="Genomic_DNA"/>
</dbReference>
<dbReference type="InterPro" id="IPR005314">
    <property type="entry name" value="Peptidase_C50"/>
</dbReference>
<evidence type="ECO:0008006" key="4">
    <source>
        <dbReference type="Google" id="ProtNLM"/>
    </source>
</evidence>
<dbReference type="GO" id="GO:0051307">
    <property type="term" value="P:meiotic chromosome separation"/>
    <property type="evidence" value="ECO:0007669"/>
    <property type="project" value="TreeGrafter"/>
</dbReference>
<accession>A0A835H0C5</accession>
<feature type="region of interest" description="Disordered" evidence="1">
    <location>
        <begin position="609"/>
        <end position="630"/>
    </location>
</feature>
<dbReference type="OrthoDB" id="10255632at2759"/>
<dbReference type="GO" id="GO:0005737">
    <property type="term" value="C:cytoplasm"/>
    <property type="evidence" value="ECO:0007669"/>
    <property type="project" value="TreeGrafter"/>
</dbReference>
<dbReference type="GO" id="GO:0005634">
    <property type="term" value="C:nucleus"/>
    <property type="evidence" value="ECO:0007669"/>
    <property type="project" value="InterPro"/>
</dbReference>